<comment type="caution">
    <text evidence="1">The sequence shown here is derived from an EMBL/GenBank/DDBJ whole genome shotgun (WGS) entry which is preliminary data.</text>
</comment>
<dbReference type="EMBL" id="AUYB01000100">
    <property type="protein sequence ID" value="KZN39113.1"/>
    <property type="molecule type" value="Genomic_DNA"/>
</dbReference>
<gene>
    <name evidence="1" type="ORF">N475_14980</name>
</gene>
<sequence length="99" mass="11962">MIERRNRPRRLRDTSTQYLEQVVLTLRSEPHKISVIKSNCDYYQKQRFLKKGFQRAVEHMQWVLAVDDDIDRICKQIMSDDYIGTRLRKYPLLFKGVNT</sequence>
<keyword evidence="2" id="KW-1185">Reference proteome</keyword>
<evidence type="ECO:0000313" key="2">
    <source>
        <dbReference type="Proteomes" id="UP000076643"/>
    </source>
</evidence>
<reference evidence="1 2" key="1">
    <citation type="submission" date="2013-07" db="EMBL/GenBank/DDBJ databases">
        <title>Comparative Genomic and Metabolomic Analysis of Twelve Strains of Pseudoalteromonas luteoviolacea.</title>
        <authorList>
            <person name="Vynne N.G."/>
            <person name="Mansson M."/>
            <person name="Gram L."/>
        </authorList>
    </citation>
    <scope>NUCLEOTIDE SEQUENCE [LARGE SCALE GENOMIC DNA]</scope>
    <source>
        <strain evidence="1 2">DSM 6061</strain>
    </source>
</reference>
<protein>
    <submittedName>
        <fullName evidence="1">Uncharacterized protein</fullName>
    </submittedName>
</protein>
<organism evidence="1 2">
    <name type="scientific">Pseudoalteromonas luteoviolacea DSM 6061</name>
    <dbReference type="NCBI Taxonomy" id="1365250"/>
    <lineage>
        <taxon>Bacteria</taxon>
        <taxon>Pseudomonadati</taxon>
        <taxon>Pseudomonadota</taxon>
        <taxon>Gammaproteobacteria</taxon>
        <taxon>Alteromonadales</taxon>
        <taxon>Pseudoalteromonadaceae</taxon>
        <taxon>Pseudoalteromonas</taxon>
    </lineage>
</organism>
<dbReference type="AlphaFoldDB" id="A0A166X0S6"/>
<evidence type="ECO:0000313" key="1">
    <source>
        <dbReference type="EMBL" id="KZN39113.1"/>
    </source>
</evidence>
<proteinExistence type="predicted"/>
<name>A0A166X0S6_9GAMM</name>
<dbReference type="PATRIC" id="fig|1365250.3.peg.2227"/>
<dbReference type="Proteomes" id="UP000076643">
    <property type="component" value="Unassembled WGS sequence"/>
</dbReference>
<dbReference type="RefSeq" id="WP_063365235.1">
    <property type="nucleotide sequence ID" value="NZ_AQHB01000049.1"/>
</dbReference>
<accession>A0A166X0S6</accession>